<gene>
    <name evidence="2" type="ORF">H8E19_09825</name>
</gene>
<dbReference type="SUPFAM" id="SSF109604">
    <property type="entry name" value="HD-domain/PDEase-like"/>
    <property type="match status" value="1"/>
</dbReference>
<evidence type="ECO:0000313" key="2">
    <source>
        <dbReference type="EMBL" id="MBC8177690.1"/>
    </source>
</evidence>
<comment type="caution">
    <text evidence="2">The sequence shown here is derived from an EMBL/GenBank/DDBJ whole genome shotgun (WGS) entry which is preliminary data.</text>
</comment>
<dbReference type="NCBIfam" id="TIGR00277">
    <property type="entry name" value="HDIG"/>
    <property type="match status" value="1"/>
</dbReference>
<dbReference type="Gene3D" id="1.10.3210.10">
    <property type="entry name" value="Hypothetical protein af1432"/>
    <property type="match status" value="1"/>
</dbReference>
<name>A0A8J6MZW9_9DELT</name>
<proteinExistence type="predicted"/>
<evidence type="ECO:0000259" key="1">
    <source>
        <dbReference type="PROSITE" id="PS51831"/>
    </source>
</evidence>
<dbReference type="Proteomes" id="UP000650524">
    <property type="component" value="Unassembled WGS sequence"/>
</dbReference>
<dbReference type="InterPro" id="IPR003607">
    <property type="entry name" value="HD/PDEase_dom"/>
</dbReference>
<evidence type="ECO:0000313" key="3">
    <source>
        <dbReference type="Proteomes" id="UP000650524"/>
    </source>
</evidence>
<accession>A0A8J6MZW9</accession>
<dbReference type="EMBL" id="JACNJD010000226">
    <property type="protein sequence ID" value="MBC8177690.1"/>
    <property type="molecule type" value="Genomic_DNA"/>
</dbReference>
<sequence length="200" mass="23092">MIPSIRECFHLMDKYHMLENIKAHSMVVAKVTCLIAQALREAGVDISVEVAIAGALMHDIGKTPSLKSGQDHSEIGWQICLKNHLDEIVPIVAEHVRLKTYTLNGDFSEKEIVYYADKRVKHDKIVNLDERLAYIIGRYGRNRKDLSKAIERNFLLCEQVEEKLFEKLKFSPESLSYMVENQNKMCDRRLNSNELFLSRP</sequence>
<dbReference type="PROSITE" id="PS51831">
    <property type="entry name" value="HD"/>
    <property type="match status" value="1"/>
</dbReference>
<dbReference type="InterPro" id="IPR006674">
    <property type="entry name" value="HD_domain"/>
</dbReference>
<protein>
    <submittedName>
        <fullName evidence="2">HDIG domain-containing protein</fullName>
    </submittedName>
</protein>
<dbReference type="Pfam" id="PF01966">
    <property type="entry name" value="HD"/>
    <property type="match status" value="1"/>
</dbReference>
<reference evidence="2 3" key="1">
    <citation type="submission" date="2020-08" db="EMBL/GenBank/DDBJ databases">
        <title>Bridging the membrane lipid divide: bacteria of the FCB group superphylum have the potential to synthesize archaeal ether lipids.</title>
        <authorList>
            <person name="Villanueva L."/>
            <person name="Von Meijenfeldt F.A.B."/>
            <person name="Westbye A.B."/>
            <person name="Yadav S."/>
            <person name="Hopmans E.C."/>
            <person name="Dutilh B.E."/>
            <person name="Sinninghe Damste J.S."/>
        </authorList>
    </citation>
    <scope>NUCLEOTIDE SEQUENCE [LARGE SCALE GENOMIC DNA]</scope>
    <source>
        <strain evidence="2">NIOZ-UU27</strain>
    </source>
</reference>
<dbReference type="AlphaFoldDB" id="A0A8J6MZW9"/>
<feature type="domain" description="HD" evidence="1">
    <location>
        <begin position="21"/>
        <end position="135"/>
    </location>
</feature>
<dbReference type="InterPro" id="IPR006675">
    <property type="entry name" value="HDIG_dom"/>
</dbReference>
<dbReference type="CDD" id="cd00077">
    <property type="entry name" value="HDc"/>
    <property type="match status" value="1"/>
</dbReference>
<organism evidence="2 3">
    <name type="scientific">Candidatus Desulfacyla euxinica</name>
    <dbReference type="NCBI Taxonomy" id="2841693"/>
    <lineage>
        <taxon>Bacteria</taxon>
        <taxon>Deltaproteobacteria</taxon>
        <taxon>Candidatus Desulfacyla</taxon>
    </lineage>
</organism>